<dbReference type="SUPFAM" id="SSF51430">
    <property type="entry name" value="NAD(P)-linked oxidoreductase"/>
    <property type="match status" value="1"/>
</dbReference>
<dbReference type="GO" id="GO:0016491">
    <property type="term" value="F:oxidoreductase activity"/>
    <property type="evidence" value="ECO:0007669"/>
    <property type="project" value="InterPro"/>
</dbReference>
<dbReference type="Gene3D" id="3.20.20.100">
    <property type="entry name" value="NADP-dependent oxidoreductase domain"/>
    <property type="match status" value="1"/>
</dbReference>
<feature type="domain" description="NADP-dependent oxidoreductase" evidence="1">
    <location>
        <begin position="15"/>
        <end position="307"/>
    </location>
</feature>
<keyword evidence="3" id="KW-1185">Reference proteome</keyword>
<dbReference type="RefSeq" id="WP_003355234.1">
    <property type="nucleotide sequence ID" value="NZ_JH414764.1"/>
</dbReference>
<dbReference type="EMBL" id="ACWF01000155">
    <property type="protein sequence ID" value="EHL73809.1"/>
    <property type="molecule type" value="Genomic_DNA"/>
</dbReference>
<accession>G9QPE7</accession>
<dbReference type="PANTHER" id="PTHR43312:SF1">
    <property type="entry name" value="NADP-DEPENDENT OXIDOREDUCTASE DOMAIN-CONTAINING PROTEIN"/>
    <property type="match status" value="1"/>
</dbReference>
<dbReference type="Proteomes" id="UP000011747">
    <property type="component" value="Unassembled WGS sequence"/>
</dbReference>
<sequence>MEKRQLGRSALMVSKLGLGCMSLGTDAKQARTIIEAALDEGVNYFDTADLYDYGENEKIVGQTLKSVRDQVIIATKVGNRWNDKKDGWHWDPSKSYIKEAVKDSLRRLGTDYIDLYQLHGGTIDDPIEETIEAHGGTIDDPIEETIEAFEELKAEGIIRYYGLSSIRPNVIRAYAKHSDIVSVMMQYNLLDRRPEEEALPLLHEHQISVVTRGPVAKGLLSTRWREKADDSGYLNYSYPELKNLLSSIEDYFQNTRTLTEVALQFNLSHPAVAAVVVGASSVEQLKENVRAVNRPPLSEEEYSFLKKMTKTDLYEQHR</sequence>
<gene>
    <name evidence="2" type="ORF">HMPREF1015_00164</name>
</gene>
<reference evidence="2 3" key="1">
    <citation type="submission" date="2011-09" db="EMBL/GenBank/DDBJ databases">
        <title>The Genome Sequence of Bacillus smithii 7_3_47FAA.</title>
        <authorList>
            <consortium name="The Broad Institute Genome Sequencing Platform"/>
            <person name="Earl A."/>
            <person name="Ward D."/>
            <person name="Feldgarden M."/>
            <person name="Gevers D."/>
            <person name="Daigneault M."/>
            <person name="Strauss J."/>
            <person name="Allen-Vercoe E."/>
            <person name="Young S.K."/>
            <person name="Zeng Q."/>
            <person name="Gargeya S."/>
            <person name="Fitzgerald M."/>
            <person name="Haas B."/>
            <person name="Abouelleil A."/>
            <person name="Alvarado L."/>
            <person name="Arachchi H.M."/>
            <person name="Berlin A."/>
            <person name="Brown A."/>
            <person name="Chapman S.B."/>
            <person name="Chen Z."/>
            <person name="Dunbar C."/>
            <person name="Freedman E."/>
            <person name="Gearin G."/>
            <person name="Goldberg J."/>
            <person name="Griggs A."/>
            <person name="Gujja S."/>
            <person name="Heiman D."/>
            <person name="Howarth C."/>
            <person name="Larson L."/>
            <person name="Lui A."/>
            <person name="MacDonald P.J.P."/>
            <person name="Montmayeur A."/>
            <person name="Murphy C."/>
            <person name="Neiman D."/>
            <person name="Pearson M."/>
            <person name="Priest M."/>
            <person name="Roberts A."/>
            <person name="Saif S."/>
            <person name="Shea T."/>
            <person name="Shenoy N."/>
            <person name="Sisk P."/>
            <person name="Stolte C."/>
            <person name="Sykes S."/>
            <person name="Wortman J."/>
            <person name="Nusbaum C."/>
            <person name="Birren B."/>
        </authorList>
    </citation>
    <scope>NUCLEOTIDE SEQUENCE [LARGE SCALE GENOMIC DNA]</scope>
    <source>
        <strain evidence="2 3">7_3_47FAA</strain>
    </source>
</reference>
<evidence type="ECO:0000313" key="3">
    <source>
        <dbReference type="Proteomes" id="UP000011747"/>
    </source>
</evidence>
<dbReference type="HOGENOM" id="CLU_023205_2_3_9"/>
<comment type="caution">
    <text evidence="2">The sequence shown here is derived from an EMBL/GenBank/DDBJ whole genome shotgun (WGS) entry which is preliminary data.</text>
</comment>
<dbReference type="CDD" id="cd19086">
    <property type="entry name" value="AKR_AKR11C1"/>
    <property type="match status" value="1"/>
</dbReference>
<dbReference type="Pfam" id="PF00248">
    <property type="entry name" value="Aldo_ket_red"/>
    <property type="match status" value="1"/>
</dbReference>
<dbReference type="InterPro" id="IPR036812">
    <property type="entry name" value="NAD(P)_OxRdtase_dom_sf"/>
</dbReference>
<dbReference type="PANTHER" id="PTHR43312">
    <property type="entry name" value="D-THREO-ALDOSE 1-DEHYDROGENASE"/>
    <property type="match status" value="1"/>
</dbReference>
<dbReference type="AlphaFoldDB" id="G9QPE7"/>
<evidence type="ECO:0000313" key="2">
    <source>
        <dbReference type="EMBL" id="EHL73809.1"/>
    </source>
</evidence>
<proteinExistence type="predicted"/>
<evidence type="ECO:0000259" key="1">
    <source>
        <dbReference type="Pfam" id="PF00248"/>
    </source>
</evidence>
<dbReference type="InterPro" id="IPR020471">
    <property type="entry name" value="AKR"/>
</dbReference>
<dbReference type="InterPro" id="IPR023210">
    <property type="entry name" value="NADP_OxRdtase_dom"/>
</dbReference>
<name>G9QPE7_9BACI</name>
<dbReference type="PRINTS" id="PR00069">
    <property type="entry name" value="ALDKETRDTASE"/>
</dbReference>
<protein>
    <recommendedName>
        <fullName evidence="1">NADP-dependent oxidoreductase domain-containing protein</fullName>
    </recommendedName>
</protein>
<organism evidence="2 3">
    <name type="scientific">Bacillus smithii 7_3_47FAA</name>
    <dbReference type="NCBI Taxonomy" id="665952"/>
    <lineage>
        <taxon>Bacteria</taxon>
        <taxon>Bacillati</taxon>
        <taxon>Bacillota</taxon>
        <taxon>Bacilli</taxon>
        <taxon>Bacillales</taxon>
        <taxon>Bacillaceae</taxon>
        <taxon>Bacillus</taxon>
    </lineage>
</organism>
<dbReference type="InterPro" id="IPR053135">
    <property type="entry name" value="AKR2_Oxidoreductase"/>
</dbReference>
<dbReference type="PATRIC" id="fig|665952.3.peg.3039"/>